<dbReference type="EMBL" id="JAWRVE010000019">
    <property type="protein sequence ID" value="KAL1875471.1"/>
    <property type="molecule type" value="Genomic_DNA"/>
</dbReference>
<proteinExistence type="inferred from homology"/>
<dbReference type="Gene3D" id="3.20.20.80">
    <property type="entry name" value="Glycosidases"/>
    <property type="match status" value="1"/>
</dbReference>
<comment type="function">
    <text evidence="5">Splits internally a 1,3-beta-glucan molecule and transfers the newly generated reducing end (the donor) to the non-reducing end of another 1,3-beta-glucan molecule (the acceptor) forming a 1,3-beta linkage, resulting in the elongation of 1,3-beta-glucan chains in the cell wall.</text>
</comment>
<dbReference type="InterPro" id="IPR004886">
    <property type="entry name" value="Glucanosyltransferase"/>
</dbReference>
<dbReference type="InterPro" id="IPR017853">
    <property type="entry name" value="GH"/>
</dbReference>
<keyword evidence="3" id="KW-0732">Signal</keyword>
<evidence type="ECO:0000313" key="7">
    <source>
        <dbReference type="Proteomes" id="UP001583177"/>
    </source>
</evidence>
<dbReference type="Proteomes" id="UP001583177">
    <property type="component" value="Unassembled WGS sequence"/>
</dbReference>
<keyword evidence="5" id="KW-0336">GPI-anchor</keyword>
<organism evidence="6 7">
    <name type="scientific">Diaporthe australafricana</name>
    <dbReference type="NCBI Taxonomy" id="127596"/>
    <lineage>
        <taxon>Eukaryota</taxon>
        <taxon>Fungi</taxon>
        <taxon>Dikarya</taxon>
        <taxon>Ascomycota</taxon>
        <taxon>Pezizomycotina</taxon>
        <taxon>Sordariomycetes</taxon>
        <taxon>Sordariomycetidae</taxon>
        <taxon>Diaporthales</taxon>
        <taxon>Diaporthaceae</taxon>
        <taxon>Diaporthe</taxon>
    </lineage>
</organism>
<keyword evidence="5" id="KW-0449">Lipoprotein</keyword>
<evidence type="ECO:0000256" key="4">
    <source>
        <dbReference type="ARBA" id="ARBA00023180"/>
    </source>
</evidence>
<evidence type="ECO:0000256" key="3">
    <source>
        <dbReference type="ARBA" id="ARBA00022729"/>
    </source>
</evidence>
<keyword evidence="5" id="KW-0472">Membrane</keyword>
<dbReference type="Pfam" id="PF03198">
    <property type="entry name" value="Glyco_hydro_72"/>
    <property type="match status" value="1"/>
</dbReference>
<keyword evidence="4" id="KW-0325">Glycoprotein</keyword>
<evidence type="ECO:0000313" key="6">
    <source>
        <dbReference type="EMBL" id="KAL1875471.1"/>
    </source>
</evidence>
<dbReference type="PANTHER" id="PTHR31468">
    <property type="entry name" value="1,3-BETA-GLUCANOSYLTRANSFERASE GAS1"/>
    <property type="match status" value="1"/>
</dbReference>
<protein>
    <recommendedName>
        <fullName evidence="5">1,3-beta-glucanosyltransferase</fullName>
        <ecNumber evidence="5">2.4.1.-</ecNumber>
    </recommendedName>
</protein>
<evidence type="ECO:0000256" key="2">
    <source>
        <dbReference type="ARBA" id="ARBA00007528"/>
    </source>
</evidence>
<evidence type="ECO:0000256" key="1">
    <source>
        <dbReference type="ARBA" id="ARBA00004609"/>
    </source>
</evidence>
<evidence type="ECO:0000256" key="5">
    <source>
        <dbReference type="RuleBase" id="RU361209"/>
    </source>
</evidence>
<comment type="subcellular location">
    <subcellularLocation>
        <location evidence="1 5">Cell membrane</location>
        <topology evidence="1 5">Lipid-anchor</topology>
        <topology evidence="1 5">GPI-anchor</topology>
    </subcellularLocation>
</comment>
<comment type="caution">
    <text evidence="6">The sequence shown here is derived from an EMBL/GenBank/DDBJ whole genome shotgun (WGS) entry which is preliminary data.</text>
</comment>
<dbReference type="EC" id="2.4.1.-" evidence="5"/>
<comment type="similarity">
    <text evidence="2 5">Belongs to the glycosyl hydrolase 72 family.</text>
</comment>
<keyword evidence="7" id="KW-1185">Reference proteome</keyword>
<gene>
    <name evidence="6" type="primary">PHR1_1</name>
    <name evidence="6" type="ORF">Daus18300_003210</name>
</gene>
<dbReference type="SUPFAM" id="SSF51445">
    <property type="entry name" value="(Trans)glycosidases"/>
    <property type="match status" value="1"/>
</dbReference>
<name>A0ABR3XIE0_9PEZI</name>
<accession>A0ABR3XIE0</accession>
<dbReference type="PANTHER" id="PTHR31468:SF4">
    <property type="entry name" value="1,3-BETA-GLUCANOSYLTRANSFERASE GAS3-RELATED"/>
    <property type="match status" value="1"/>
</dbReference>
<keyword evidence="5" id="KW-0808">Transferase</keyword>
<sequence length="386" mass="43168">MGNLFACINANLGRGLQFLVRGVVYQKSSRVERSRRDPLADDGIEDFRIDLETFKELGINTLFVYQVDQTNNHDAVMELLEDAGIYVLVCLCTPKVACIDRTAPYDSYNERLLEHCFSTIDCLAAYPNTLGVLVANELINGAPSTTVAPIIRAVTRDVKRYMALAQDASGQRILPVGYSAADVRMYTRPTFDFLTAGSVDDSVDFFCIDDFSDTHIPIFFSEYGSNVVRPRLFHETTAIYSPEMTHVLSGGCVYEFYRHPNNYGIVETSQLPDGTKKMVKTAEFKTLKKRLQGCMEQPGTDDAPVKDQAVVTARVFPALSSTWRASSEVPPSPVDWKAVHSQLDLRSWVVLESNMQRGGTVQRSADDFNLRLQVGFDVDLQVGKRR</sequence>
<reference evidence="6 7" key="1">
    <citation type="journal article" date="2024" name="IMA Fungus">
        <title>IMA Genome - F19 : A genome assembly and annotation guide to empower mycologists, including annotated draft genome sequences of Ceratocystis pirilliformis, Diaporthe australafricana, Fusarium ophioides, Paecilomyces lecythidis, and Sporothrix stenoceras.</title>
        <authorList>
            <person name="Aylward J."/>
            <person name="Wilson A.M."/>
            <person name="Visagie C.M."/>
            <person name="Spraker J."/>
            <person name="Barnes I."/>
            <person name="Buitendag C."/>
            <person name="Ceriani C."/>
            <person name="Del Mar Angel L."/>
            <person name="du Plessis D."/>
            <person name="Fuchs T."/>
            <person name="Gasser K."/>
            <person name="Kramer D."/>
            <person name="Li W."/>
            <person name="Munsamy K."/>
            <person name="Piso A."/>
            <person name="Price J.L."/>
            <person name="Sonnekus B."/>
            <person name="Thomas C."/>
            <person name="van der Nest A."/>
            <person name="van Dijk A."/>
            <person name="van Heerden A."/>
            <person name="van Vuuren N."/>
            <person name="Yilmaz N."/>
            <person name="Duong T.A."/>
            <person name="van der Merwe N.A."/>
            <person name="Wingfield M.J."/>
            <person name="Wingfield B.D."/>
        </authorList>
    </citation>
    <scope>NUCLEOTIDE SEQUENCE [LARGE SCALE GENOMIC DNA]</scope>
    <source>
        <strain evidence="6 7">CMW 18300</strain>
    </source>
</reference>